<reference evidence="1" key="1">
    <citation type="submission" date="2021-05" db="EMBL/GenBank/DDBJ databases">
        <title>A free-living protist that lacks canonical eukaryotic 1 DNA replication and segregation systems.</title>
        <authorList>
            <person name="Salas-Leiva D.E."/>
            <person name="Tromer E.C."/>
            <person name="Curtis B.A."/>
            <person name="Jerlstrom-Hultqvist J."/>
            <person name="Kolisko M."/>
            <person name="Yi Z."/>
            <person name="Salas-Leiva J.S."/>
            <person name="Gallot-Lavallee L."/>
            <person name="Kops G.J.P.L."/>
            <person name="Archibald J.M."/>
            <person name="Simpson A.G.B."/>
            <person name="Roger A.J."/>
        </authorList>
    </citation>
    <scope>NUCLEOTIDE SEQUENCE</scope>
    <source>
        <strain evidence="1">BICM</strain>
    </source>
</reference>
<accession>A0A8J6AY11</accession>
<comment type="caution">
    <text evidence="1">The sequence shown here is derived from an EMBL/GenBank/DDBJ whole genome shotgun (WGS) entry which is preliminary data.</text>
</comment>
<organism evidence="1 2">
    <name type="scientific">Carpediemonas membranifera</name>
    <dbReference type="NCBI Taxonomy" id="201153"/>
    <lineage>
        <taxon>Eukaryota</taxon>
        <taxon>Metamonada</taxon>
        <taxon>Carpediemonas-like organisms</taxon>
        <taxon>Carpediemonas</taxon>
    </lineage>
</organism>
<keyword evidence="2" id="KW-1185">Reference proteome</keyword>
<dbReference type="Proteomes" id="UP000717585">
    <property type="component" value="Unassembled WGS sequence"/>
</dbReference>
<name>A0A8J6AY11_9EUKA</name>
<dbReference type="AlphaFoldDB" id="A0A8J6AY11"/>
<evidence type="ECO:0000313" key="2">
    <source>
        <dbReference type="Proteomes" id="UP000717585"/>
    </source>
</evidence>
<evidence type="ECO:0000313" key="1">
    <source>
        <dbReference type="EMBL" id="KAG9390034.1"/>
    </source>
</evidence>
<protein>
    <submittedName>
        <fullName evidence="1">Uncharacterized protein</fullName>
    </submittedName>
</protein>
<proteinExistence type="predicted"/>
<dbReference type="EMBL" id="JAHDYR010000066">
    <property type="protein sequence ID" value="KAG9390034.1"/>
    <property type="molecule type" value="Genomic_DNA"/>
</dbReference>
<gene>
    <name evidence="1" type="ORF">J8273_8071</name>
</gene>
<sequence length="1094" mass="116273">MTSDGSWLEECLLSLAEKTNEEMDDMITRTMTFFTAIRDGAPDMTNVPLIVPLWASLTIKEKTPLKIAAYIQDHSLPEHVAIPLVESYKQTQAIIQKTICRVDGLLYVISAFPESINAIPGAERVVFRALCSSEEDIVALAVATEPTPATAAAAILMKAPHTAMLLGLIAQADPAEIWAQDMTSCDPKGVYDLFTASPCTDGLRVILELGVPDYLIPEARAQLISALDTGLGALASTDLSVLMDGTTVEAMQSCSQATRFQLLEYCPASLLPAATVAEYVDALIAQTYPDLSMSRIRHLVEAHPLPTDTEHRLLDWAGVDPVRQADIIPVLSFEWPASELNDALSVCPAVALPEMCRKVDQARRGVPAVHFLRLIQKTPPTDQMCDLIGDVWSAIRPSRSFDVVVIRLAMCAATSIAATSWLARTDAKDLFDIITRAVQADLPAGRRDGLYTALDTVIRAHSVCPPQFAALADTCATEIVTNPSPASMRLLSTLSAMEGPRLLPVLSRAVLSLCGLPDVPVATLSSLLVDVGRCGVAAPVQALCDAALTVRLCLPVVRATVQCHHACPAVADILGDRIQEALADSDATTASTACEILCDLVATKFALPDPHLVAIGPMLLSWVQNKAPSAHSALKAVLSLSGIGARVLVACITAVALDGPHEVASLLRHGQPGVKLHTLLGALDDPLSLVVSSVTGGSDLGPVLTAASLAATVHLFPPRTGCGGHRRCVFLDKVLPADFGESATQTRTEPLDPVAWALMSPVVAALSEPSTASAAVALLTLLVGLLSRCGVPDDRKIYNEIFEIVRTLIARLCHSITAKPESRLHMLTQTPLPVNSEADADLIAAGLISHLPVLSEVGMATDPMRAAALMLVTHPCDPTRPEWAVSVSAAIAQWLLAEGYSAQTIVSAVVSGVLPQAPVECFIATASGLRSRLTPDMFNHLMEVVPEFKATNMVTGEKNADAAAKLTIHALYLLQTGPDEGYPIAGLQTAVSDASHLAYSNNSLARLLIVVCRLALQCHAAPEGWLVECVLKLYMSRRDPAAVAEAMRGFLATTSHLPSFGSLDTVLGLVPLADDVEREAFVAIHDVFCALSRD</sequence>